<reference evidence="2" key="1">
    <citation type="journal article" date="2023" name="Mol. Phylogenet. Evol.">
        <title>Genome-scale phylogeny and comparative genomics of the fungal order Sordariales.</title>
        <authorList>
            <person name="Hensen N."/>
            <person name="Bonometti L."/>
            <person name="Westerberg I."/>
            <person name="Brannstrom I.O."/>
            <person name="Guillou S."/>
            <person name="Cros-Aarteil S."/>
            <person name="Calhoun S."/>
            <person name="Haridas S."/>
            <person name="Kuo A."/>
            <person name="Mondo S."/>
            <person name="Pangilinan J."/>
            <person name="Riley R."/>
            <person name="LaButti K."/>
            <person name="Andreopoulos B."/>
            <person name="Lipzen A."/>
            <person name="Chen C."/>
            <person name="Yan M."/>
            <person name="Daum C."/>
            <person name="Ng V."/>
            <person name="Clum A."/>
            <person name="Steindorff A."/>
            <person name="Ohm R.A."/>
            <person name="Martin F."/>
            <person name="Silar P."/>
            <person name="Natvig D.O."/>
            <person name="Lalanne C."/>
            <person name="Gautier V."/>
            <person name="Ament-Velasquez S.L."/>
            <person name="Kruys A."/>
            <person name="Hutchinson M.I."/>
            <person name="Powell A.J."/>
            <person name="Barry K."/>
            <person name="Miller A.N."/>
            <person name="Grigoriev I.V."/>
            <person name="Debuchy R."/>
            <person name="Gladieux P."/>
            <person name="Hiltunen Thoren M."/>
            <person name="Johannesson H."/>
        </authorList>
    </citation>
    <scope>NUCLEOTIDE SEQUENCE</scope>
    <source>
        <strain evidence="2">PSN243</strain>
    </source>
</reference>
<dbReference type="InterPro" id="IPR052895">
    <property type="entry name" value="HetReg/Transcr_Mod"/>
</dbReference>
<sequence length="629" mass="69044">MESTCTAPKQAFCYTPLDEEGQQTRLFTLLPGKRQSPLCGILVAANLKNDLQYDALSYVWGDPTPLFELVVNGDMLEIAENLCKALLAIRLETEPLTLWIDAICINQEDIDERGRQVQLMRSIYGSANAVRVWLDIDIDLGSPALEAAQTQPLVLTRHDLAFWDPFYQIFSNAYWGRLWTQQEFFLSRRLVFQFPTGTLDGEPVIAFERAANNIWFGSLDSGQASVDYSTNTFGHGLFSTLDDGFESTRGDGFSYADNNGAFLLNLWLRSHGLKSTDPRDHVYGLVGLAKDCREHMIDSDYNLTTLEAYAQVIEHSIRTTSSLAFLCYQHTLSGGDVPHCCSPANGESTLPTWLPSPSKHSTLLLPDSYINNASSGVTICTNPPTISHGGRIFSVRGIKHDVLAVTSPRGLADEPICSLPEILRQFNRTSTSTPSTSSTNKPIWAEDGPLCLALSNWLDSHLSTRLFGNPNPTLTELSSRVRSLVNLLESAGRLDLSFEDLTLTAPPPSGHSSIPGLSETHRQTAQAIWFCTVGGVLVATRQGTSTGLCYLVCQGCTPEPGDEVWVLFGCSMPMILRFRGSVGDIKRYAVVGPAKMIGLMDGEACKGLRLDGEPGEEHQGNEPVEIELI</sequence>
<accession>A0AAV9G179</accession>
<protein>
    <submittedName>
        <fullName evidence="2">Heterokaryon incompatibility protein-domain-containing protein</fullName>
    </submittedName>
</protein>
<dbReference type="PANTHER" id="PTHR24148:SF73">
    <property type="entry name" value="HET DOMAIN PROTEIN (AFU_ORTHOLOGUE AFUA_8G01020)"/>
    <property type="match status" value="1"/>
</dbReference>
<proteinExistence type="predicted"/>
<reference evidence="2" key="2">
    <citation type="submission" date="2023-05" db="EMBL/GenBank/DDBJ databases">
        <authorList>
            <consortium name="Lawrence Berkeley National Laboratory"/>
            <person name="Steindorff A."/>
            <person name="Hensen N."/>
            <person name="Bonometti L."/>
            <person name="Westerberg I."/>
            <person name="Brannstrom I.O."/>
            <person name="Guillou S."/>
            <person name="Cros-Aarteil S."/>
            <person name="Calhoun S."/>
            <person name="Haridas S."/>
            <person name="Kuo A."/>
            <person name="Mondo S."/>
            <person name="Pangilinan J."/>
            <person name="Riley R."/>
            <person name="Labutti K."/>
            <person name="Andreopoulos B."/>
            <person name="Lipzen A."/>
            <person name="Chen C."/>
            <person name="Yanf M."/>
            <person name="Daum C."/>
            <person name="Ng V."/>
            <person name="Clum A."/>
            <person name="Ohm R."/>
            <person name="Martin F."/>
            <person name="Silar P."/>
            <person name="Natvig D."/>
            <person name="Lalanne C."/>
            <person name="Gautier V."/>
            <person name="Ament-Velasquez S.L."/>
            <person name="Kruys A."/>
            <person name="Hutchinson M.I."/>
            <person name="Powell A.J."/>
            <person name="Barry K."/>
            <person name="Miller A.N."/>
            <person name="Grigoriev I.V."/>
            <person name="Debuchy R."/>
            <person name="Gladieux P."/>
            <person name="Thoren M.H."/>
            <person name="Johannesson H."/>
        </authorList>
    </citation>
    <scope>NUCLEOTIDE SEQUENCE</scope>
    <source>
        <strain evidence="2">PSN243</strain>
    </source>
</reference>
<gene>
    <name evidence="2" type="ORF">QBC34DRAFT_455039</name>
</gene>
<dbReference type="InterPro" id="IPR010730">
    <property type="entry name" value="HET"/>
</dbReference>
<evidence type="ECO:0000259" key="1">
    <source>
        <dbReference type="Pfam" id="PF06985"/>
    </source>
</evidence>
<comment type="caution">
    <text evidence="2">The sequence shown here is derived from an EMBL/GenBank/DDBJ whole genome shotgun (WGS) entry which is preliminary data.</text>
</comment>
<evidence type="ECO:0000313" key="2">
    <source>
        <dbReference type="EMBL" id="KAK4442364.1"/>
    </source>
</evidence>
<dbReference type="PANTHER" id="PTHR24148">
    <property type="entry name" value="ANKYRIN REPEAT DOMAIN-CONTAINING PROTEIN 39 HOMOLOG-RELATED"/>
    <property type="match status" value="1"/>
</dbReference>
<dbReference type="AlphaFoldDB" id="A0AAV9G179"/>
<keyword evidence="3" id="KW-1185">Reference proteome</keyword>
<dbReference type="Proteomes" id="UP001321760">
    <property type="component" value="Unassembled WGS sequence"/>
</dbReference>
<name>A0AAV9G179_9PEZI</name>
<dbReference type="Pfam" id="PF06985">
    <property type="entry name" value="HET"/>
    <property type="match status" value="1"/>
</dbReference>
<organism evidence="2 3">
    <name type="scientific">Podospora aff. communis PSN243</name>
    <dbReference type="NCBI Taxonomy" id="3040156"/>
    <lineage>
        <taxon>Eukaryota</taxon>
        <taxon>Fungi</taxon>
        <taxon>Dikarya</taxon>
        <taxon>Ascomycota</taxon>
        <taxon>Pezizomycotina</taxon>
        <taxon>Sordariomycetes</taxon>
        <taxon>Sordariomycetidae</taxon>
        <taxon>Sordariales</taxon>
        <taxon>Podosporaceae</taxon>
        <taxon>Podospora</taxon>
    </lineage>
</organism>
<dbReference type="EMBL" id="MU866019">
    <property type="protein sequence ID" value="KAK4442364.1"/>
    <property type="molecule type" value="Genomic_DNA"/>
</dbReference>
<feature type="domain" description="Heterokaryon incompatibility" evidence="1">
    <location>
        <begin position="53"/>
        <end position="183"/>
    </location>
</feature>
<evidence type="ECO:0000313" key="3">
    <source>
        <dbReference type="Proteomes" id="UP001321760"/>
    </source>
</evidence>